<dbReference type="InterPro" id="IPR006050">
    <property type="entry name" value="DNA_photolyase_N"/>
</dbReference>
<feature type="region of interest" description="Disordered" evidence="7">
    <location>
        <begin position="585"/>
        <end position="645"/>
    </location>
</feature>
<evidence type="ECO:0000256" key="1">
    <source>
        <dbReference type="ARBA" id="ARBA00005862"/>
    </source>
</evidence>
<dbReference type="NCBIfam" id="TIGR02765">
    <property type="entry name" value="crypto_DASH"/>
    <property type="match status" value="1"/>
</dbReference>
<comment type="similarity">
    <text evidence="1 6">Belongs to the DNA photolyase class-1 family.</text>
</comment>
<feature type="compositionally biased region" description="Pro residues" evidence="7">
    <location>
        <begin position="213"/>
        <end position="224"/>
    </location>
</feature>
<dbReference type="GO" id="GO:0000719">
    <property type="term" value="P:photoreactive repair"/>
    <property type="evidence" value="ECO:0007669"/>
    <property type="project" value="TreeGrafter"/>
</dbReference>
<dbReference type="Pfam" id="PF00875">
    <property type="entry name" value="DNA_photolyase"/>
    <property type="match status" value="1"/>
</dbReference>
<dbReference type="InterPro" id="IPR036134">
    <property type="entry name" value="Crypto/Photolyase_FAD-like_sf"/>
</dbReference>
<comment type="function">
    <text evidence="6">May have a photoreceptor function.</text>
</comment>
<dbReference type="InterPro" id="IPR014133">
    <property type="entry name" value="Cry_DASH"/>
</dbReference>
<dbReference type="GO" id="GO:0003684">
    <property type="term" value="F:damaged DNA binding"/>
    <property type="evidence" value="ECO:0007669"/>
    <property type="project" value="TreeGrafter"/>
</dbReference>
<reference evidence="9" key="1">
    <citation type="journal article" date="2020" name="Stud. Mycol.">
        <title>101 Dothideomycetes genomes: a test case for predicting lifestyles and emergence of pathogens.</title>
        <authorList>
            <person name="Haridas S."/>
            <person name="Albert R."/>
            <person name="Binder M."/>
            <person name="Bloem J."/>
            <person name="Labutti K."/>
            <person name="Salamov A."/>
            <person name="Andreopoulos B."/>
            <person name="Baker S."/>
            <person name="Barry K."/>
            <person name="Bills G."/>
            <person name="Bluhm B."/>
            <person name="Cannon C."/>
            <person name="Castanera R."/>
            <person name="Culley D."/>
            <person name="Daum C."/>
            <person name="Ezra D."/>
            <person name="Gonzalez J."/>
            <person name="Henrissat B."/>
            <person name="Kuo A."/>
            <person name="Liang C."/>
            <person name="Lipzen A."/>
            <person name="Lutzoni F."/>
            <person name="Magnuson J."/>
            <person name="Mondo S."/>
            <person name="Nolan M."/>
            <person name="Ohm R."/>
            <person name="Pangilinan J."/>
            <person name="Park H.-J."/>
            <person name="Ramirez L."/>
            <person name="Alfaro M."/>
            <person name="Sun H."/>
            <person name="Tritt A."/>
            <person name="Yoshinaga Y."/>
            <person name="Zwiers L.-H."/>
            <person name="Turgeon B."/>
            <person name="Goodwin S."/>
            <person name="Spatafora J."/>
            <person name="Crous P."/>
            <person name="Grigoriev I."/>
        </authorList>
    </citation>
    <scope>NUCLEOTIDE SEQUENCE</scope>
    <source>
        <strain evidence="9">CBS 115976</strain>
    </source>
</reference>
<dbReference type="AlphaFoldDB" id="A0A6A6UF48"/>
<keyword evidence="10" id="KW-1185">Reference proteome</keyword>
<dbReference type="SUPFAM" id="SSF48173">
    <property type="entry name" value="Cryptochrome/photolyase FAD-binding domain"/>
    <property type="match status" value="1"/>
</dbReference>
<dbReference type="InterPro" id="IPR014729">
    <property type="entry name" value="Rossmann-like_a/b/a_fold"/>
</dbReference>
<proteinExistence type="inferred from homology"/>
<evidence type="ECO:0000313" key="9">
    <source>
        <dbReference type="EMBL" id="KAF2669504.1"/>
    </source>
</evidence>
<comment type="cofactor">
    <cofactor evidence="6">
        <name>(6R)-5,10-methylene-5,6,7,8-tetrahydrofolate</name>
        <dbReference type="ChEBI" id="CHEBI:15636"/>
    </cofactor>
    <text evidence="6">Binds 1 5,10-methenyltetrahydrofolate (MTHF) per subunit.</text>
</comment>
<evidence type="ECO:0000256" key="2">
    <source>
        <dbReference type="ARBA" id="ARBA00022630"/>
    </source>
</evidence>
<evidence type="ECO:0000256" key="3">
    <source>
        <dbReference type="ARBA" id="ARBA00022827"/>
    </source>
</evidence>
<keyword evidence="4 6" id="KW-0157">Chromophore</keyword>
<keyword evidence="2 5" id="KW-0285">Flavoprotein</keyword>
<dbReference type="PANTHER" id="PTHR11455:SF22">
    <property type="entry name" value="CRYPTOCHROME DASH"/>
    <property type="match status" value="1"/>
</dbReference>
<name>A0A6A6UF48_9PEZI</name>
<feature type="compositionally biased region" description="Polar residues" evidence="7">
    <location>
        <begin position="622"/>
        <end position="634"/>
    </location>
</feature>
<dbReference type="GO" id="GO:0003904">
    <property type="term" value="F:deoxyribodipyrimidine photo-lyase activity"/>
    <property type="evidence" value="ECO:0007669"/>
    <property type="project" value="TreeGrafter"/>
</dbReference>
<dbReference type="InterPro" id="IPR002081">
    <property type="entry name" value="Cryptochrome/DNA_photolyase_1"/>
</dbReference>
<accession>A0A6A6UF48</accession>
<dbReference type="Gene3D" id="1.10.579.10">
    <property type="entry name" value="DNA Cyclobutane Dipyrimidine Photolyase, subunit A, domain 3"/>
    <property type="match status" value="1"/>
</dbReference>
<feature type="binding site" evidence="5">
    <location>
        <begin position="484"/>
        <end position="486"/>
    </location>
    <ligand>
        <name>FAD</name>
        <dbReference type="ChEBI" id="CHEBI:57692"/>
    </ligand>
</feature>
<feature type="binding site" evidence="5">
    <location>
        <position position="301"/>
    </location>
    <ligand>
        <name>FAD</name>
        <dbReference type="ChEBI" id="CHEBI:57692"/>
    </ligand>
</feature>
<sequence>MATPKILIYLLRRDLRLADNPVFHEICQAFRNKTKNVSFTHLLPIYVFSAHQIEVSGLLSEDDGAQKSVSPFPEARSKLARFWRCGPHRAKFLAENVWDLKESLESHGSGMAIRVGRIHEVVQDAFKFFDADKSRGEVVGVWMTKDITAEEQTEELEVQKVVKAGGKEFRLFKDEKYFVDDDDFPFNGMSNLPDIFTTFRKALEPLRERPRQPHPVPTELPPFPTTTSIPPIRREFTEPSTKKQLIQGLLKPLGDSIGLSSTPMPPADDIETYSAHPFEGGETHAMKRVETLMESGSMSAYKDTRNGLVGTEFSTKLSGYLAIGSISARQIHAEMSVFEGGKLIFQDKDSKARFESYKNGQGFGQGENAGTTAVRFELLWRDYMRFCAQKFGPKLFQLDGFRGLCDKDWKTPERTMDGVGGHQIFDRFLAGHTGIGLIDASQRELFWTGYTSNRARQNVASFLSKHLGMDWRYGAEWYECMLVDYDVSSNWGNWQYVSGVGNDPREGRIFNPVKQSLDYDSKGAYIMTWIPELRRIDIKDGSGEIDQEKLMGLFQAWRLPELEQQRLGLQKFEWVLEPLEKIPFSVGKKPRGGSRGRGGGGFRGRGRANGHGGGWRGRGGRDQQQPQYSPQVDGQSRRGYGSPAI</sequence>
<dbReference type="PANTHER" id="PTHR11455">
    <property type="entry name" value="CRYPTOCHROME"/>
    <property type="match status" value="1"/>
</dbReference>
<keyword evidence="3 5" id="KW-0274">FAD</keyword>
<feature type="region of interest" description="Disordered" evidence="7">
    <location>
        <begin position="208"/>
        <end position="232"/>
    </location>
</feature>
<organism evidence="9 10">
    <name type="scientific">Microthyrium microscopicum</name>
    <dbReference type="NCBI Taxonomy" id="703497"/>
    <lineage>
        <taxon>Eukaryota</taxon>
        <taxon>Fungi</taxon>
        <taxon>Dikarya</taxon>
        <taxon>Ascomycota</taxon>
        <taxon>Pezizomycotina</taxon>
        <taxon>Dothideomycetes</taxon>
        <taxon>Dothideomycetes incertae sedis</taxon>
        <taxon>Microthyriales</taxon>
        <taxon>Microthyriaceae</taxon>
        <taxon>Microthyrium</taxon>
    </lineage>
</organism>
<comment type="cofactor">
    <cofactor evidence="5 6">
        <name>FAD</name>
        <dbReference type="ChEBI" id="CHEBI:57692"/>
    </cofactor>
    <text evidence="5 6">Binds 1 FAD per subunit.</text>
</comment>
<feature type="binding site" evidence="5">
    <location>
        <begin position="314"/>
        <end position="318"/>
    </location>
    <ligand>
        <name>FAD</name>
        <dbReference type="ChEBI" id="CHEBI:57692"/>
    </ligand>
</feature>
<evidence type="ECO:0000259" key="8">
    <source>
        <dbReference type="PROSITE" id="PS51645"/>
    </source>
</evidence>
<dbReference type="Gene3D" id="3.40.50.620">
    <property type="entry name" value="HUPs"/>
    <property type="match status" value="1"/>
</dbReference>
<evidence type="ECO:0000313" key="10">
    <source>
        <dbReference type="Proteomes" id="UP000799302"/>
    </source>
</evidence>
<feature type="domain" description="Photolyase/cryptochrome alpha/beta" evidence="8">
    <location>
        <begin position="5"/>
        <end position="177"/>
    </location>
</feature>
<feature type="compositionally biased region" description="Gly residues" evidence="7">
    <location>
        <begin position="595"/>
        <end position="617"/>
    </location>
</feature>
<dbReference type="InterPro" id="IPR036155">
    <property type="entry name" value="Crypto/Photolyase_N_sf"/>
</dbReference>
<dbReference type="PRINTS" id="PR00147">
    <property type="entry name" value="DNAPHOTLYASE"/>
</dbReference>
<dbReference type="InterPro" id="IPR005101">
    <property type="entry name" value="Cryptochr/Photolyase_FAD-bd"/>
</dbReference>
<dbReference type="GO" id="GO:0071949">
    <property type="term" value="F:FAD binding"/>
    <property type="evidence" value="ECO:0007669"/>
    <property type="project" value="TreeGrafter"/>
</dbReference>
<dbReference type="Gene3D" id="1.25.40.80">
    <property type="match status" value="1"/>
</dbReference>
<evidence type="ECO:0000256" key="4">
    <source>
        <dbReference type="ARBA" id="ARBA00022991"/>
    </source>
</evidence>
<protein>
    <recommendedName>
        <fullName evidence="6">Cryptochrome DASH</fullName>
    </recommendedName>
</protein>
<evidence type="ECO:0000256" key="6">
    <source>
        <dbReference type="RuleBase" id="RU367151"/>
    </source>
</evidence>
<dbReference type="SUPFAM" id="SSF52425">
    <property type="entry name" value="Cryptochrome/photolyase, N-terminal domain"/>
    <property type="match status" value="1"/>
</dbReference>
<evidence type="ECO:0000256" key="7">
    <source>
        <dbReference type="SAM" id="MobiDB-lite"/>
    </source>
</evidence>
<dbReference type="EMBL" id="MU004235">
    <property type="protein sequence ID" value="KAF2669504.1"/>
    <property type="molecule type" value="Genomic_DNA"/>
</dbReference>
<evidence type="ECO:0000256" key="5">
    <source>
        <dbReference type="PIRSR" id="PIRSR602081-1"/>
    </source>
</evidence>
<dbReference type="OrthoDB" id="435881at2759"/>
<dbReference type="PROSITE" id="PS51645">
    <property type="entry name" value="PHR_CRY_ALPHA_BETA"/>
    <property type="match status" value="1"/>
</dbReference>
<gene>
    <name evidence="9" type="ORF">BT63DRAFT_446966</name>
</gene>
<dbReference type="Proteomes" id="UP000799302">
    <property type="component" value="Unassembled WGS sequence"/>
</dbReference>
<dbReference type="Pfam" id="PF03441">
    <property type="entry name" value="FAD_binding_7"/>
    <property type="match status" value="1"/>
</dbReference>